<accession>A0A3N2DGU0</accession>
<comment type="caution">
    <text evidence="3">The sequence shown here is derived from an EMBL/GenBank/DDBJ whole genome shotgun (WGS) entry which is preliminary data.</text>
</comment>
<evidence type="ECO:0000313" key="4">
    <source>
        <dbReference type="Proteomes" id="UP000275394"/>
    </source>
</evidence>
<dbReference type="Pfam" id="PF11019">
    <property type="entry name" value="DUF2608"/>
    <property type="match status" value="1"/>
</dbReference>
<dbReference type="InterPro" id="IPR022565">
    <property type="entry name" value="DUF2608"/>
</dbReference>
<dbReference type="Proteomes" id="UP000275394">
    <property type="component" value="Unassembled WGS sequence"/>
</dbReference>
<evidence type="ECO:0000256" key="1">
    <source>
        <dbReference type="ARBA" id="ARBA00022729"/>
    </source>
</evidence>
<dbReference type="AlphaFoldDB" id="A0A3N2DGU0"/>
<sequence>MNNWKSYCITSLLSLISILLSSNNYAHADLKSAQSFEVIKTLVEGFDNKGIEQTLIVMDDDDTLTMMQCNDQNSPSKCQYLGGPAWYSWQSELISNNSSSNFRVAEKNKELLQISALLLSINNMPYTDPIIPGVLRELTDKGSKVLVLTARGVSNLSASENQFDNLYLTEDKQQSFLSFLNSHALLGTNSGISSIAGPIKPASCNAERRIAYQQGVMYVAGQNKGVMLECLLARTDAKAIKNIVFIDDTLQNVKNVYNAFKDNEKYTVYAYHYTKLQAHKEALTQHKGKQNKNPYQVSANQRWLKISEVLKATLKQPTAIH</sequence>
<organism evidence="3 4">
    <name type="scientific">Sinobacterium caligoides</name>
    <dbReference type="NCBI Taxonomy" id="933926"/>
    <lineage>
        <taxon>Bacteria</taxon>
        <taxon>Pseudomonadati</taxon>
        <taxon>Pseudomonadota</taxon>
        <taxon>Gammaproteobacteria</taxon>
        <taxon>Cellvibrionales</taxon>
        <taxon>Spongiibacteraceae</taxon>
        <taxon>Sinobacterium</taxon>
    </lineage>
</organism>
<dbReference type="OrthoDB" id="7170926at2"/>
<keyword evidence="1 2" id="KW-0732">Signal</keyword>
<reference evidence="3 4" key="1">
    <citation type="submission" date="2018-11" db="EMBL/GenBank/DDBJ databases">
        <title>Genomic Encyclopedia of Type Strains, Phase IV (KMG-IV): sequencing the most valuable type-strain genomes for metagenomic binning, comparative biology and taxonomic classification.</title>
        <authorList>
            <person name="Goeker M."/>
        </authorList>
    </citation>
    <scope>NUCLEOTIDE SEQUENCE [LARGE SCALE GENOMIC DNA]</scope>
    <source>
        <strain evidence="3 4">DSM 100316</strain>
    </source>
</reference>
<gene>
    <name evidence="3" type="ORF">EDC56_3250</name>
</gene>
<dbReference type="RefSeq" id="WP_123713576.1">
    <property type="nucleotide sequence ID" value="NZ_RKHR01000006.1"/>
</dbReference>
<feature type="signal peptide" evidence="2">
    <location>
        <begin position="1"/>
        <end position="28"/>
    </location>
</feature>
<evidence type="ECO:0000256" key="2">
    <source>
        <dbReference type="SAM" id="SignalP"/>
    </source>
</evidence>
<proteinExistence type="predicted"/>
<protein>
    <submittedName>
        <fullName evidence="3">Uncharacterized protein DUF2608</fullName>
    </submittedName>
</protein>
<evidence type="ECO:0000313" key="3">
    <source>
        <dbReference type="EMBL" id="ROR99010.1"/>
    </source>
</evidence>
<feature type="chain" id="PRO_5018121921" evidence="2">
    <location>
        <begin position="29"/>
        <end position="321"/>
    </location>
</feature>
<dbReference type="EMBL" id="RKHR01000006">
    <property type="protein sequence ID" value="ROR99010.1"/>
    <property type="molecule type" value="Genomic_DNA"/>
</dbReference>
<name>A0A3N2DGU0_9GAMM</name>
<keyword evidence="4" id="KW-1185">Reference proteome</keyword>